<dbReference type="InterPro" id="IPR004136">
    <property type="entry name" value="NMO"/>
</dbReference>
<dbReference type="PANTHER" id="PTHR32332">
    <property type="entry name" value="2-NITROPROPANE DIOXYGENASE"/>
    <property type="match status" value="1"/>
</dbReference>
<sequence>MDIDICDILGIKYPIIQGAMAWVATAELSSAVSNAGGLGILSPVTTKGLVKEIKIMKGLTKKPFGVNIPIMNPNSDEIVKIVIEEGIPIVTTSVGDPNRFTSIFKKEGIKVIHVVTNIKHAKRAEDAGVDAVVAMGVEAGGHIGKEEITTSVLVQNIVNNVKIPVIAAGGIVNSNNFSSVLALGAEGVQCGTRFIATEECIAHDNYKRAIINAESDSTEVIARGIFPARVIKNGFYEWFEALTREEKVDKSLFDINFARSAILDGDIKNGAIWAGQNVGMIKKVIKVKDVIKEMMNR</sequence>
<dbReference type="SUPFAM" id="SSF51412">
    <property type="entry name" value="Inosine monophosphate dehydrogenase (IMPDH)"/>
    <property type="match status" value="1"/>
</dbReference>
<evidence type="ECO:0000313" key="4">
    <source>
        <dbReference type="EMBL" id="RZN64471.1"/>
    </source>
</evidence>
<evidence type="ECO:0000256" key="2">
    <source>
        <dbReference type="ARBA" id="ARBA00022643"/>
    </source>
</evidence>
<comment type="caution">
    <text evidence="4">The sequence shown here is derived from an EMBL/GenBank/DDBJ whole genome shotgun (WGS) entry which is preliminary data.</text>
</comment>
<gene>
    <name evidence="4" type="ORF">EF806_03760</name>
</gene>
<proteinExistence type="predicted"/>
<organism evidence="4 5">
    <name type="scientific">Methanoliparum thermophilum</name>
    <dbReference type="NCBI Taxonomy" id="2491083"/>
    <lineage>
        <taxon>Archaea</taxon>
        <taxon>Methanobacteriati</taxon>
        <taxon>Methanobacteriota</taxon>
        <taxon>Candidatus Methanoliparia</taxon>
        <taxon>Candidatus Methanoliparales</taxon>
        <taxon>Candidatus Methanoliparaceae</taxon>
        <taxon>Candidatus Methanoliparum</taxon>
    </lineage>
</organism>
<dbReference type="EMBL" id="RXIF01000006">
    <property type="protein sequence ID" value="RZN64471.1"/>
    <property type="molecule type" value="Genomic_DNA"/>
</dbReference>
<dbReference type="Pfam" id="PF03060">
    <property type="entry name" value="NMO"/>
    <property type="match status" value="1"/>
</dbReference>
<dbReference type="Gene3D" id="3.20.20.70">
    <property type="entry name" value="Aldolase class I"/>
    <property type="match status" value="1"/>
</dbReference>
<dbReference type="PANTHER" id="PTHR32332:SF20">
    <property type="entry name" value="2-NITROPROPANE DIOXYGENASE-LIKE PROTEIN"/>
    <property type="match status" value="1"/>
</dbReference>
<keyword evidence="1" id="KW-0285">Flavoprotein</keyword>
<dbReference type="AlphaFoldDB" id="A0A520KRP9"/>
<dbReference type="InterPro" id="IPR013785">
    <property type="entry name" value="Aldolase_TIM"/>
</dbReference>
<reference evidence="4 5" key="1">
    <citation type="journal article" date="2019" name="Nat. Microbiol.">
        <title>Wide diversity of methane and short-chain alkane metabolisms in uncultured archaea.</title>
        <authorList>
            <person name="Borrel G."/>
            <person name="Adam P.S."/>
            <person name="McKay L.J."/>
            <person name="Chen L.X."/>
            <person name="Sierra-Garcia I.N."/>
            <person name="Sieber C.M."/>
            <person name="Letourneur Q."/>
            <person name="Ghozlane A."/>
            <person name="Andersen G.L."/>
            <person name="Li W.J."/>
            <person name="Hallam S.J."/>
            <person name="Muyzer G."/>
            <person name="de Oliveira V.M."/>
            <person name="Inskeep W.P."/>
            <person name="Banfield J.F."/>
            <person name="Gribaldo S."/>
        </authorList>
    </citation>
    <scope>NUCLEOTIDE SEQUENCE [LARGE SCALE GENOMIC DNA]</scope>
    <source>
        <strain evidence="4">NM1a</strain>
    </source>
</reference>
<name>A0A520KRP9_METT2</name>
<evidence type="ECO:0000256" key="3">
    <source>
        <dbReference type="ARBA" id="ARBA00023002"/>
    </source>
</evidence>
<protein>
    <submittedName>
        <fullName evidence="4">Enoyl-[acyl-carrier-protein] reductase FabK</fullName>
    </submittedName>
</protein>
<dbReference type="GO" id="GO:0018580">
    <property type="term" value="F:nitronate monooxygenase activity"/>
    <property type="evidence" value="ECO:0007669"/>
    <property type="project" value="InterPro"/>
</dbReference>
<accession>A0A520KRP9</accession>
<dbReference type="Proteomes" id="UP000317158">
    <property type="component" value="Unassembled WGS sequence"/>
</dbReference>
<evidence type="ECO:0000256" key="1">
    <source>
        <dbReference type="ARBA" id="ARBA00022630"/>
    </source>
</evidence>
<keyword evidence="2" id="KW-0288">FMN</keyword>
<evidence type="ECO:0000313" key="5">
    <source>
        <dbReference type="Proteomes" id="UP000317158"/>
    </source>
</evidence>
<keyword evidence="3" id="KW-0560">Oxidoreductase</keyword>
<dbReference type="CDD" id="cd04730">
    <property type="entry name" value="NPD_like"/>
    <property type="match status" value="1"/>
</dbReference>